<evidence type="ECO:0000256" key="3">
    <source>
        <dbReference type="ARBA" id="ARBA00022801"/>
    </source>
</evidence>
<dbReference type="SUPFAM" id="SSF52540">
    <property type="entry name" value="P-loop containing nucleoside triphosphate hydrolases"/>
    <property type="match status" value="2"/>
</dbReference>
<dbReference type="GO" id="GO:0008270">
    <property type="term" value="F:zinc ion binding"/>
    <property type="evidence" value="ECO:0007669"/>
    <property type="project" value="UniProtKB-KW"/>
</dbReference>
<evidence type="ECO:0000313" key="11">
    <source>
        <dbReference type="Proteomes" id="UP001210925"/>
    </source>
</evidence>
<dbReference type="GO" id="GO:0008094">
    <property type="term" value="F:ATP-dependent activity, acting on DNA"/>
    <property type="evidence" value="ECO:0007669"/>
    <property type="project" value="TreeGrafter"/>
</dbReference>
<dbReference type="GO" id="GO:0005634">
    <property type="term" value="C:nucleus"/>
    <property type="evidence" value="ECO:0007669"/>
    <property type="project" value="TreeGrafter"/>
</dbReference>
<name>A0AAD5YAE0_9FUNG</name>
<dbReference type="Pfam" id="PF00176">
    <property type="entry name" value="SNF2-rel_dom"/>
    <property type="match status" value="1"/>
</dbReference>
<keyword evidence="3" id="KW-0378">Hydrolase</keyword>
<dbReference type="PROSITE" id="PS50089">
    <property type="entry name" value="ZF_RING_2"/>
    <property type="match status" value="1"/>
</dbReference>
<dbReference type="Proteomes" id="UP001210925">
    <property type="component" value="Unassembled WGS sequence"/>
</dbReference>
<dbReference type="PANTHER" id="PTHR45626:SF22">
    <property type="entry name" value="DNA REPAIR PROTEIN RAD5"/>
    <property type="match status" value="1"/>
</dbReference>
<evidence type="ECO:0000313" key="10">
    <source>
        <dbReference type="EMBL" id="KAJ3260858.1"/>
    </source>
</evidence>
<dbReference type="GO" id="GO:0016787">
    <property type="term" value="F:hydrolase activity"/>
    <property type="evidence" value="ECO:0007669"/>
    <property type="project" value="UniProtKB-KW"/>
</dbReference>
<sequence>MQELELTPEEIKWLQAEQGLENIPDCEILEISCKEKRVLEPTPLPKRIKPFHFPALLSEITVTASALSRGASVVAGDLVSVQLPKQIKNKAGIIRLRNNRTTHDIAKLNTEFSTFINTMITHRICEFKGKVIYAPPRINLLDEIIVSLEIYIIKEAFEFKEINVNDRKAAFDTLFEKIGLIQQTVKKLKDEIDLGQEIYSKASLIDSNMKPMDPAEGFLLTLREYQLKALSFMYTKEQANADMGISLSPLWIKVSTQDHQEFYYSPFSTQLSIEFPRERHCQGGILADEMGLGKTIEMIALMHTSRFLESSSLTSEKNEPVKKTGATLIICPLNLVPQWRDEIKKCIGSAKTLIFHGTERDLKLKDAFAVITTYGTLTSEYEHKEKSLLYSVKWHRIVLDEAHYIKERSTLAAKACYDLAAFNKWAITGTPIINKLDDLYSIVKFLKVEPWSSYSYWNAFITTPFQKRDVSALTTVQTILEPLIIRRTKDMKDTSGNLIIPLPKKNIEIKYLEFSPTEREMYEAINAYSKSKLEYLKLIGKADYLHVFALLTKLRQACNHPNLISKTSTDESELQLESIIQKYCSTKTEYTNNLESEIKNIKECPVCFESEMENILLPCLHTSCKPCIQDIITTSEEKGEDILCPICRQKFTESQVLKILETESNSITLKPLNYQSSTKLESLLELLKKTKDKVIVFSQWTSMLDLVQNELNSCSIEYTRLDGTMTLQKRDTNLNAFHKPGCKVLLASLRSTGVDNVVLLDPWWNVSIENQAIDRVHRIGQTKDVNVYKYIIRGSVEEKIIEIQRRKSELVGAVNGEKMSFEELIELF</sequence>
<evidence type="ECO:0000256" key="2">
    <source>
        <dbReference type="ARBA" id="ARBA00022741"/>
    </source>
</evidence>
<accession>A0AAD5YAE0</accession>
<dbReference type="CDD" id="cd18793">
    <property type="entry name" value="SF2_C_SNF"/>
    <property type="match status" value="1"/>
</dbReference>
<comment type="similarity">
    <text evidence="1">Belongs to the SNF2/RAD54 helicase family.</text>
</comment>
<keyword evidence="6" id="KW-0863">Zinc-finger</keyword>
<dbReference type="PROSITE" id="PS51194">
    <property type="entry name" value="HELICASE_CTER"/>
    <property type="match status" value="1"/>
</dbReference>
<dbReference type="InterPro" id="IPR049730">
    <property type="entry name" value="SNF2/RAD54-like_C"/>
</dbReference>
<proteinExistence type="inferred from homology"/>
<gene>
    <name evidence="10" type="primary">RAD5</name>
    <name evidence="10" type="ORF">HK103_007421</name>
</gene>
<feature type="domain" description="RING-type" evidence="7">
    <location>
        <begin position="604"/>
        <end position="648"/>
    </location>
</feature>
<dbReference type="InterPro" id="IPR001650">
    <property type="entry name" value="Helicase_C-like"/>
</dbReference>
<evidence type="ECO:0000256" key="4">
    <source>
        <dbReference type="ARBA" id="ARBA00022806"/>
    </source>
</evidence>
<evidence type="ECO:0000256" key="6">
    <source>
        <dbReference type="PROSITE-ProRule" id="PRU00175"/>
    </source>
</evidence>
<dbReference type="Gene3D" id="3.40.50.10810">
    <property type="entry name" value="Tandem AAA-ATPase domain"/>
    <property type="match status" value="1"/>
</dbReference>
<dbReference type="AlphaFoldDB" id="A0AAD5YAE0"/>
<keyword evidence="6" id="KW-0479">Metal-binding</keyword>
<dbReference type="SMART" id="SM00490">
    <property type="entry name" value="HELICc"/>
    <property type="match status" value="1"/>
</dbReference>
<dbReference type="InterPro" id="IPR050628">
    <property type="entry name" value="SNF2_RAD54_helicase_TF"/>
</dbReference>
<keyword evidence="2" id="KW-0547">Nucleotide-binding</keyword>
<dbReference type="PANTHER" id="PTHR45626">
    <property type="entry name" value="TRANSCRIPTION TERMINATION FACTOR 2-RELATED"/>
    <property type="match status" value="1"/>
</dbReference>
<dbReference type="CDD" id="cd18008">
    <property type="entry name" value="DEXDc_SHPRH-like"/>
    <property type="match status" value="1"/>
</dbReference>
<evidence type="ECO:0000256" key="5">
    <source>
        <dbReference type="ARBA" id="ARBA00022840"/>
    </source>
</evidence>
<dbReference type="GO" id="GO:0004386">
    <property type="term" value="F:helicase activity"/>
    <property type="evidence" value="ECO:0007669"/>
    <property type="project" value="UniProtKB-KW"/>
</dbReference>
<dbReference type="Pfam" id="PF13920">
    <property type="entry name" value="zf-C3HC4_3"/>
    <property type="match status" value="1"/>
</dbReference>
<dbReference type="InterPro" id="IPR001841">
    <property type="entry name" value="Znf_RING"/>
</dbReference>
<dbReference type="InterPro" id="IPR038718">
    <property type="entry name" value="SNF2-like_sf"/>
</dbReference>
<dbReference type="Pfam" id="PF00271">
    <property type="entry name" value="Helicase_C"/>
    <property type="match status" value="1"/>
</dbReference>
<feature type="domain" description="Helicase C-terminal" evidence="9">
    <location>
        <begin position="679"/>
        <end position="825"/>
    </location>
</feature>
<dbReference type="GO" id="GO:0005524">
    <property type="term" value="F:ATP binding"/>
    <property type="evidence" value="ECO:0007669"/>
    <property type="project" value="UniProtKB-KW"/>
</dbReference>
<keyword evidence="5" id="KW-0067">ATP-binding</keyword>
<evidence type="ECO:0000259" key="9">
    <source>
        <dbReference type="PROSITE" id="PS51194"/>
    </source>
</evidence>
<keyword evidence="6" id="KW-0862">Zinc</keyword>
<dbReference type="InterPro" id="IPR000330">
    <property type="entry name" value="SNF2_N"/>
</dbReference>
<comment type="caution">
    <text evidence="10">The sequence shown here is derived from an EMBL/GenBank/DDBJ whole genome shotgun (WGS) entry which is preliminary data.</text>
</comment>
<dbReference type="PROSITE" id="PS51192">
    <property type="entry name" value="HELICASE_ATP_BIND_1"/>
    <property type="match status" value="1"/>
</dbReference>
<protein>
    <submittedName>
        <fullName evidence="10">DNA helicase rad5</fullName>
    </submittedName>
</protein>
<reference evidence="10" key="1">
    <citation type="submission" date="2020-05" db="EMBL/GenBank/DDBJ databases">
        <title>Phylogenomic resolution of chytrid fungi.</title>
        <authorList>
            <person name="Stajich J.E."/>
            <person name="Amses K."/>
            <person name="Simmons R."/>
            <person name="Seto K."/>
            <person name="Myers J."/>
            <person name="Bonds A."/>
            <person name="Quandt C.A."/>
            <person name="Barry K."/>
            <person name="Liu P."/>
            <person name="Grigoriev I."/>
            <person name="Longcore J.E."/>
            <person name="James T.Y."/>
        </authorList>
    </citation>
    <scope>NUCLEOTIDE SEQUENCE</scope>
    <source>
        <strain evidence="10">PLAUS21</strain>
    </source>
</reference>
<evidence type="ECO:0000259" key="7">
    <source>
        <dbReference type="PROSITE" id="PS50089"/>
    </source>
</evidence>
<organism evidence="10 11">
    <name type="scientific">Boothiomyces macroporosus</name>
    <dbReference type="NCBI Taxonomy" id="261099"/>
    <lineage>
        <taxon>Eukaryota</taxon>
        <taxon>Fungi</taxon>
        <taxon>Fungi incertae sedis</taxon>
        <taxon>Chytridiomycota</taxon>
        <taxon>Chytridiomycota incertae sedis</taxon>
        <taxon>Chytridiomycetes</taxon>
        <taxon>Rhizophydiales</taxon>
        <taxon>Terramycetaceae</taxon>
        <taxon>Boothiomyces</taxon>
    </lineage>
</organism>
<dbReference type="Gene3D" id="3.40.50.300">
    <property type="entry name" value="P-loop containing nucleotide triphosphate hydrolases"/>
    <property type="match status" value="1"/>
</dbReference>
<feature type="domain" description="Helicase ATP-binding" evidence="8">
    <location>
        <begin position="275"/>
        <end position="449"/>
    </location>
</feature>
<dbReference type="GO" id="GO:0006281">
    <property type="term" value="P:DNA repair"/>
    <property type="evidence" value="ECO:0007669"/>
    <property type="project" value="TreeGrafter"/>
</dbReference>
<keyword evidence="4 10" id="KW-0347">Helicase</keyword>
<dbReference type="SMART" id="SM00184">
    <property type="entry name" value="RING"/>
    <property type="match status" value="1"/>
</dbReference>
<dbReference type="EMBL" id="JADGKB010000009">
    <property type="protein sequence ID" value="KAJ3260858.1"/>
    <property type="molecule type" value="Genomic_DNA"/>
</dbReference>
<evidence type="ECO:0000256" key="1">
    <source>
        <dbReference type="ARBA" id="ARBA00007025"/>
    </source>
</evidence>
<keyword evidence="11" id="KW-1185">Reference proteome</keyword>
<evidence type="ECO:0000259" key="8">
    <source>
        <dbReference type="PROSITE" id="PS51192"/>
    </source>
</evidence>
<dbReference type="SMART" id="SM00487">
    <property type="entry name" value="DEXDc"/>
    <property type="match status" value="1"/>
</dbReference>
<dbReference type="InterPro" id="IPR013083">
    <property type="entry name" value="Znf_RING/FYVE/PHD"/>
</dbReference>
<dbReference type="SUPFAM" id="SSF57850">
    <property type="entry name" value="RING/U-box"/>
    <property type="match status" value="1"/>
</dbReference>
<dbReference type="Gene3D" id="3.30.40.10">
    <property type="entry name" value="Zinc/RING finger domain, C3HC4 (zinc finger)"/>
    <property type="match status" value="1"/>
</dbReference>
<dbReference type="InterPro" id="IPR027417">
    <property type="entry name" value="P-loop_NTPase"/>
</dbReference>
<dbReference type="InterPro" id="IPR014001">
    <property type="entry name" value="Helicase_ATP-bd"/>
</dbReference>